<accession>A0A1V6PIY5</accession>
<reference evidence="2" key="1">
    <citation type="journal article" date="2017" name="Nat. Microbiol.">
        <title>Global analysis of biosynthetic gene clusters reveals vast potential of secondary metabolite production in Penicillium species.</title>
        <authorList>
            <person name="Nielsen J.C."/>
            <person name="Grijseels S."/>
            <person name="Prigent S."/>
            <person name="Ji B."/>
            <person name="Dainat J."/>
            <person name="Nielsen K.F."/>
            <person name="Frisvad J.C."/>
            <person name="Workman M."/>
            <person name="Nielsen J."/>
        </authorList>
    </citation>
    <scope>NUCLEOTIDE SEQUENCE [LARGE SCALE GENOMIC DNA]</scope>
    <source>
        <strain evidence="2">IBT 11843</strain>
    </source>
</reference>
<evidence type="ECO:0000313" key="2">
    <source>
        <dbReference type="Proteomes" id="UP000191522"/>
    </source>
</evidence>
<dbReference type="AlphaFoldDB" id="A0A1V6PIY5"/>
<comment type="caution">
    <text evidence="1">The sequence shown here is derived from an EMBL/GenBank/DDBJ whole genome shotgun (WGS) entry which is preliminary data.</text>
</comment>
<dbReference type="EMBL" id="MDYL01000004">
    <property type="protein sequence ID" value="OQD76476.1"/>
    <property type="molecule type" value="Genomic_DNA"/>
</dbReference>
<proteinExistence type="predicted"/>
<organism evidence="1 2">
    <name type="scientific">Penicillium decumbens</name>
    <dbReference type="NCBI Taxonomy" id="69771"/>
    <lineage>
        <taxon>Eukaryota</taxon>
        <taxon>Fungi</taxon>
        <taxon>Dikarya</taxon>
        <taxon>Ascomycota</taxon>
        <taxon>Pezizomycotina</taxon>
        <taxon>Eurotiomycetes</taxon>
        <taxon>Eurotiomycetidae</taxon>
        <taxon>Eurotiales</taxon>
        <taxon>Aspergillaceae</taxon>
        <taxon>Penicillium</taxon>
    </lineage>
</organism>
<dbReference type="Proteomes" id="UP000191522">
    <property type="component" value="Unassembled WGS sequence"/>
</dbReference>
<keyword evidence="2" id="KW-1185">Reference proteome</keyword>
<name>A0A1V6PIY5_PENDC</name>
<gene>
    <name evidence="1" type="ORF">PENDEC_c004G01988</name>
</gene>
<protein>
    <submittedName>
        <fullName evidence="1">Uncharacterized protein</fullName>
    </submittedName>
</protein>
<evidence type="ECO:0000313" key="1">
    <source>
        <dbReference type="EMBL" id="OQD76476.1"/>
    </source>
</evidence>
<sequence length="167" mass="18616">MLVWVLIPACCRIESLLARHGSFNALQKFRLAAFHLDLTKDHISKRQVRNTWDEIMRIEALLLQLAQKEEDLEKRCLSLKAIPSSQEDNNRQPITYGDPTRGGIFILILLTIALGMEGVAAVTVDVAKGVDRPQEDGGVEATALWNAGVAQQVEDSMSATQRIMRSF</sequence>